<dbReference type="AlphaFoldDB" id="A0A023FDQ6"/>
<evidence type="ECO:0000256" key="1">
    <source>
        <dbReference type="SAM" id="SignalP"/>
    </source>
</evidence>
<evidence type="ECO:0000313" key="2">
    <source>
        <dbReference type="EMBL" id="JAC19647.1"/>
    </source>
</evidence>
<feature type="signal peptide" evidence="1">
    <location>
        <begin position="1"/>
        <end position="22"/>
    </location>
</feature>
<name>A0A023FDQ6_AMBCJ</name>
<keyword evidence="1" id="KW-0732">Signal</keyword>
<proteinExistence type="evidence at transcript level"/>
<sequence>MPATFPWIRWLFFAGLLAFVCARRIQNTTEETTTQETTLPKVNAACKGELHIPFMPCRRYCRVSWIAFFPKYEREDLPDGTKCKRLLLFKGICKHGKCVKKKRAKGTKAPRYNYTDITRTAEPSTTTMATLSAE</sequence>
<feature type="chain" id="PRO_5001516460" evidence="1">
    <location>
        <begin position="23"/>
        <end position="134"/>
    </location>
</feature>
<reference evidence="2" key="1">
    <citation type="submission" date="2014-03" db="EMBL/GenBank/DDBJ databases">
        <title>The sialotranscriptome of Amblyomma triste, Amblyomma parvum and Amblyomma cajennense ticks, uncovered by 454-based RNA-seq.</title>
        <authorList>
            <person name="Garcia G.R."/>
            <person name="Gardinassi L.G."/>
            <person name="Ribeiro J.M."/>
            <person name="Anatriello E."/>
            <person name="Ferreira B.R."/>
            <person name="Moreira H.N."/>
            <person name="Mafra C."/>
            <person name="Olegario M.M."/>
            <person name="Szabo P.J."/>
            <person name="Miranda-Santos I.K."/>
            <person name="Maruyama S.R."/>
        </authorList>
    </citation>
    <scope>NUCLEOTIDE SEQUENCE</scope>
    <source>
        <strain evidence="2">Uberlandia</strain>
        <tissue evidence="2">Salivary glands</tissue>
    </source>
</reference>
<organism evidence="2">
    <name type="scientific">Amblyomma cajennense</name>
    <name type="common">Cayenne tick</name>
    <name type="synonym">Acarus cajennensis</name>
    <dbReference type="NCBI Taxonomy" id="34607"/>
    <lineage>
        <taxon>Eukaryota</taxon>
        <taxon>Metazoa</taxon>
        <taxon>Ecdysozoa</taxon>
        <taxon>Arthropoda</taxon>
        <taxon>Chelicerata</taxon>
        <taxon>Arachnida</taxon>
        <taxon>Acari</taxon>
        <taxon>Parasitiformes</taxon>
        <taxon>Ixodida</taxon>
        <taxon>Ixodoidea</taxon>
        <taxon>Ixodidae</taxon>
        <taxon>Amblyomminae</taxon>
        <taxon>Amblyomma</taxon>
    </lineage>
</organism>
<protein>
    <submittedName>
        <fullName evidence="2">Putative secreted mucin</fullName>
    </submittedName>
</protein>
<accession>A0A023FDQ6</accession>
<dbReference type="EMBL" id="GBBK01004835">
    <property type="protein sequence ID" value="JAC19647.1"/>
    <property type="molecule type" value="mRNA"/>
</dbReference>